<name>A0A2N3G6F4_9ACTN</name>
<dbReference type="GO" id="GO:0051537">
    <property type="term" value="F:2 iron, 2 sulfur cluster binding"/>
    <property type="evidence" value="ECO:0007669"/>
    <property type="project" value="UniProtKB-KW"/>
</dbReference>
<comment type="cofactor">
    <cofactor evidence="9">
        <name>[2Fe-2S] cluster</name>
        <dbReference type="ChEBI" id="CHEBI:190135"/>
    </cofactor>
</comment>
<dbReference type="InterPro" id="IPR012165">
    <property type="entry name" value="Cyt_c3_hydrogenase_gsu"/>
</dbReference>
<evidence type="ECO:0000256" key="1">
    <source>
        <dbReference type="ARBA" id="ARBA00022448"/>
    </source>
</evidence>
<keyword evidence="7 10" id="KW-0408">Iron</keyword>
<dbReference type="GO" id="GO:0046872">
    <property type="term" value="F:metal ion binding"/>
    <property type="evidence" value="ECO:0007669"/>
    <property type="project" value="UniProtKB-KW"/>
</dbReference>
<dbReference type="GO" id="GO:0016491">
    <property type="term" value="F:oxidoreductase activity"/>
    <property type="evidence" value="ECO:0007669"/>
    <property type="project" value="InterPro"/>
</dbReference>
<evidence type="ECO:0000256" key="10">
    <source>
        <dbReference type="PIRSR" id="PIRSR006816-2"/>
    </source>
</evidence>
<keyword evidence="8 10" id="KW-0411">Iron-sulfur</keyword>
<evidence type="ECO:0000256" key="3">
    <source>
        <dbReference type="ARBA" id="ARBA00022714"/>
    </source>
</evidence>
<dbReference type="PIRSF" id="PIRSF006816">
    <property type="entry name" value="Cyc3_hyd_g"/>
    <property type="match status" value="1"/>
</dbReference>
<dbReference type="InterPro" id="IPR001433">
    <property type="entry name" value="OxRdtase_FAD/NAD-bd"/>
</dbReference>
<dbReference type="InterPro" id="IPR019480">
    <property type="entry name" value="Dihydroorotate_DH_Fe-S-bd"/>
</dbReference>
<evidence type="ECO:0000256" key="7">
    <source>
        <dbReference type="ARBA" id="ARBA00023004"/>
    </source>
</evidence>
<evidence type="ECO:0000313" key="12">
    <source>
        <dbReference type="EMBL" id="PKQ28309.1"/>
    </source>
</evidence>
<comment type="caution">
    <text evidence="12">The sequence shown here is derived from an EMBL/GenBank/DDBJ whole genome shotgun (WGS) entry which is preliminary data.</text>
</comment>
<dbReference type="InterPro" id="IPR050353">
    <property type="entry name" value="PyrK_electron_transfer"/>
</dbReference>
<feature type="binding site" evidence="10">
    <location>
        <position position="248"/>
    </location>
    <ligand>
        <name>[2Fe-2S] cluster</name>
        <dbReference type="ChEBI" id="CHEBI:190135"/>
    </ligand>
</feature>
<evidence type="ECO:0000259" key="11">
    <source>
        <dbReference type="PROSITE" id="PS51384"/>
    </source>
</evidence>
<evidence type="ECO:0000256" key="5">
    <source>
        <dbReference type="ARBA" id="ARBA00022827"/>
    </source>
</evidence>
<dbReference type="InterPro" id="IPR017938">
    <property type="entry name" value="Riboflavin_synthase-like_b-brl"/>
</dbReference>
<comment type="cofactor">
    <cofactor evidence="10">
        <name>[2Fe-2S] cluster</name>
        <dbReference type="ChEBI" id="CHEBI:190135"/>
    </cofactor>
    <text evidence="10">Binds 1 [2Fe-2S] cluster per subunit.</text>
</comment>
<evidence type="ECO:0000256" key="8">
    <source>
        <dbReference type="ARBA" id="ARBA00023014"/>
    </source>
</evidence>
<evidence type="ECO:0000256" key="2">
    <source>
        <dbReference type="ARBA" id="ARBA00022630"/>
    </source>
</evidence>
<feature type="binding site" evidence="10">
    <location>
        <position position="253"/>
    </location>
    <ligand>
        <name>[2Fe-2S] cluster</name>
        <dbReference type="ChEBI" id="CHEBI:190135"/>
    </ligand>
</feature>
<dbReference type="PROSITE" id="PS51384">
    <property type="entry name" value="FAD_FR"/>
    <property type="match status" value="1"/>
</dbReference>
<evidence type="ECO:0000256" key="9">
    <source>
        <dbReference type="ARBA" id="ARBA00034078"/>
    </source>
</evidence>
<dbReference type="Proteomes" id="UP000233654">
    <property type="component" value="Unassembled WGS sequence"/>
</dbReference>
<dbReference type="PANTHER" id="PTHR43513:SF1">
    <property type="entry name" value="ANAEROBIC SULFITE REDUCTASE SUBUNIT B"/>
    <property type="match status" value="1"/>
</dbReference>
<dbReference type="AlphaFoldDB" id="A0A2N3G6F4"/>
<dbReference type="PANTHER" id="PTHR43513">
    <property type="entry name" value="DIHYDROOROTATE DEHYDROGENASE B (NAD(+)), ELECTRON TRANSFER SUBUNIT"/>
    <property type="match status" value="1"/>
</dbReference>
<evidence type="ECO:0000313" key="13">
    <source>
        <dbReference type="Proteomes" id="UP000233654"/>
    </source>
</evidence>
<accession>A0A2N3G6F4</accession>
<dbReference type="SUPFAM" id="SSF63380">
    <property type="entry name" value="Riboflavin synthase domain-like"/>
    <property type="match status" value="1"/>
</dbReference>
<dbReference type="GO" id="GO:0006221">
    <property type="term" value="P:pyrimidine nucleotide biosynthetic process"/>
    <property type="evidence" value="ECO:0007669"/>
    <property type="project" value="InterPro"/>
</dbReference>
<proteinExistence type="predicted"/>
<organism evidence="12 13">
    <name type="scientific">Candidatus Anoxymicrobium japonicum</name>
    <dbReference type="NCBI Taxonomy" id="2013648"/>
    <lineage>
        <taxon>Bacteria</taxon>
        <taxon>Bacillati</taxon>
        <taxon>Actinomycetota</taxon>
        <taxon>Candidatus Geothermincolia</taxon>
        <taxon>Candidatus Geothermincolales</taxon>
        <taxon>Candidatus Anoxymicrobiaceae</taxon>
        <taxon>Candidatus Anoxymicrobium</taxon>
    </lineage>
</organism>
<dbReference type="Gene3D" id="3.40.50.80">
    <property type="entry name" value="Nucleotide-binding domain of ferredoxin-NADP reductase (FNR) module"/>
    <property type="match status" value="1"/>
</dbReference>
<evidence type="ECO:0000256" key="6">
    <source>
        <dbReference type="ARBA" id="ARBA00022982"/>
    </source>
</evidence>
<gene>
    <name evidence="12" type="ORF">CVT63_03510</name>
</gene>
<sequence length="283" mass="31623">MMDESNPYLPYIVNIEDAWYETPVDDRAVKTFKVNFKDEKVWDTWRHRPGNCAMVGRLGIGESMFCISSSPTEEGYLRFSIMQAGKVTSALHELEAGDTMTVRGPLGNSFPLEEWEGKNIISIGGGIGQAPLRPAINYVRANKDKYGDLTVIYGARTSDLHCFKTEFEEYFKEEGTACHLAIDVEEESWPHYVGFVPSLVMEVAPKPDNAIAITCGPPILIKFVTQNLEKLGFKPEQIYTTLEERMKCGIGKCGRCNVGSMYVCKDGPVFSYATLKNIPEAFA</sequence>
<feature type="binding site" evidence="10">
    <location>
        <position position="256"/>
    </location>
    <ligand>
        <name>[2Fe-2S] cluster</name>
        <dbReference type="ChEBI" id="CHEBI:190135"/>
    </ligand>
</feature>
<dbReference type="SUPFAM" id="SSF52343">
    <property type="entry name" value="Ferredoxin reductase-like, C-terminal NADP-linked domain"/>
    <property type="match status" value="1"/>
</dbReference>
<dbReference type="Pfam" id="PF00175">
    <property type="entry name" value="NAD_binding_1"/>
    <property type="match status" value="1"/>
</dbReference>
<dbReference type="Gene3D" id="2.10.240.10">
    <property type="entry name" value="Dihydroorotate dehydrogenase, electron transfer subunit"/>
    <property type="match status" value="1"/>
</dbReference>
<evidence type="ECO:0000256" key="4">
    <source>
        <dbReference type="ARBA" id="ARBA00022723"/>
    </source>
</evidence>
<dbReference type="Gene3D" id="2.40.30.10">
    <property type="entry name" value="Translation factors"/>
    <property type="match status" value="1"/>
</dbReference>
<dbReference type="Pfam" id="PF10418">
    <property type="entry name" value="DHODB_Fe-S_bind"/>
    <property type="match status" value="1"/>
</dbReference>
<dbReference type="CDD" id="cd06221">
    <property type="entry name" value="sulfite_reductase_like"/>
    <property type="match status" value="1"/>
</dbReference>
<feature type="domain" description="FAD-binding FR-type" evidence="11">
    <location>
        <begin position="5"/>
        <end position="112"/>
    </location>
</feature>
<protein>
    <submittedName>
        <fullName evidence="12">Heterodisulfide reductase subunit F</fullName>
    </submittedName>
</protein>
<keyword evidence="5" id="KW-0274">FAD</keyword>
<keyword evidence="2" id="KW-0285">Flavoprotein</keyword>
<dbReference type="InterPro" id="IPR039261">
    <property type="entry name" value="FNR_nucleotide-bd"/>
</dbReference>
<keyword evidence="1" id="KW-0813">Transport</keyword>
<dbReference type="InterPro" id="IPR037117">
    <property type="entry name" value="Dihydroorotate_DH_ele_sf"/>
</dbReference>
<dbReference type="InterPro" id="IPR017927">
    <property type="entry name" value="FAD-bd_FR_type"/>
</dbReference>
<keyword evidence="4 10" id="KW-0479">Metal-binding</keyword>
<reference evidence="12 13" key="1">
    <citation type="journal article" date="2017" name="ISME J.">
        <title>Potential for microbial H2 and metal transformations associated with novel bacteria and archaea in deep terrestrial subsurface sediments.</title>
        <authorList>
            <person name="Hernsdorf A.W."/>
            <person name="Amano Y."/>
            <person name="Miyakawa K."/>
            <person name="Ise K."/>
            <person name="Suzuki Y."/>
            <person name="Anantharaman K."/>
            <person name="Probst A."/>
            <person name="Burstein D."/>
            <person name="Thomas B.C."/>
            <person name="Banfield J.F."/>
        </authorList>
    </citation>
    <scope>NUCLEOTIDE SEQUENCE [LARGE SCALE GENOMIC DNA]</scope>
    <source>
        <strain evidence="12">HGW-Actinobacteria-3</strain>
    </source>
</reference>
<keyword evidence="3 10" id="KW-0001">2Fe-2S</keyword>
<dbReference type="GO" id="GO:0050660">
    <property type="term" value="F:flavin adenine dinucleotide binding"/>
    <property type="evidence" value="ECO:0007669"/>
    <property type="project" value="InterPro"/>
</dbReference>
<keyword evidence="6" id="KW-0249">Electron transport</keyword>
<feature type="binding site" evidence="10">
    <location>
        <position position="264"/>
    </location>
    <ligand>
        <name>[2Fe-2S] cluster</name>
        <dbReference type="ChEBI" id="CHEBI:190135"/>
    </ligand>
</feature>
<dbReference type="EMBL" id="PHEX01000022">
    <property type="protein sequence ID" value="PKQ28309.1"/>
    <property type="molecule type" value="Genomic_DNA"/>
</dbReference>